<dbReference type="RefSeq" id="WP_147555400.1">
    <property type="nucleotide sequence ID" value="NZ_VOWJ01000021.1"/>
</dbReference>
<evidence type="ECO:0000313" key="1">
    <source>
        <dbReference type="EMBL" id="TXE88372.1"/>
    </source>
</evidence>
<proteinExistence type="predicted"/>
<dbReference type="EMBL" id="VOWJ01000021">
    <property type="protein sequence ID" value="TXE88372.1"/>
    <property type="molecule type" value="Genomic_DNA"/>
</dbReference>
<dbReference type="AlphaFoldDB" id="A0A5C7E540"/>
<sequence length="632" mass="71487">MKTILAIYLLLTSYLYAQNSVIQKRANVIQDSKLLVQTHGEKPRCLSPIPFDGDIFLRAQECKDASIARYDVFKRIAFKYKNNWLCLSLRDGLTKGKGDKDHIVLRPCVLNDDTQWFDIKDDGIFLSKYPNIKLFEFKNLILASKVNFGNKVKVFKPVMKEWLEALAPPVNYDIKTPIAFNTINLQTRNSETFFLNPNGASKKQFDFFYDPTKGYLKTYDTKNARFACLMSNLNNKTNSFISWANCPQINFAPSTDPYAWNFDISSNSFILDTNGNILDVARGSEFGKLFIVTKQEFAKQGLHTSDFSGLFIFNKYFDSLRNFIARNISFQNDTCGKEKRIKRDLISGSIATFDPTKGGWRKKFFDISTSTDGINNFNGICGYCLLQSYEIVALLTEIFPRVQEAPVTNVGYFFNYASNTNPLNSFAMRSPSLSNLLTSAFNYWGSSFYPNEPLYLRASRAVESATRIVLPRRTWSISIPVFTHDLMREEIQRIINSTPGSIFIALLNTSRTSAFDGHAMPIIRTNQGVIAIPTNISNTNFTDYANFITPVNTIDEVLNRLTTNHSYTITGMSFLQMGGPIEDALSTLLSQNNCSGEGSNGRRGNGLNLNPRNANSCGENRCSLMEWEESLQ</sequence>
<protein>
    <submittedName>
        <fullName evidence="1">DUF1561 family protein</fullName>
    </submittedName>
</protein>
<dbReference type="InterPro" id="IPR011455">
    <property type="entry name" value="DUF1561"/>
</dbReference>
<organism evidence="1 2">
    <name type="scientific">Campylobacter volucris</name>
    <dbReference type="NCBI Taxonomy" id="1031542"/>
    <lineage>
        <taxon>Bacteria</taxon>
        <taxon>Pseudomonadati</taxon>
        <taxon>Campylobacterota</taxon>
        <taxon>Epsilonproteobacteria</taxon>
        <taxon>Campylobacterales</taxon>
        <taxon>Campylobacteraceae</taxon>
        <taxon>Campylobacter</taxon>
    </lineage>
</organism>
<name>A0A5C7E540_9BACT</name>
<comment type="caution">
    <text evidence="1">The sequence shown here is derived from an EMBL/GenBank/DDBJ whole genome shotgun (WGS) entry which is preliminary data.</text>
</comment>
<gene>
    <name evidence="1" type="ORF">FPD38_03480</name>
</gene>
<accession>A0A5C7E540</accession>
<evidence type="ECO:0000313" key="2">
    <source>
        <dbReference type="Proteomes" id="UP000321629"/>
    </source>
</evidence>
<dbReference type="Proteomes" id="UP000321629">
    <property type="component" value="Unassembled WGS sequence"/>
</dbReference>
<reference evidence="1 2" key="1">
    <citation type="submission" date="2019-07" db="EMBL/GenBank/DDBJ databases">
        <title>Rapid identification of Enteric Bacteria from Whole Genome Sequences (WGS) using Average Nucleotide Identity (ANI).</title>
        <authorList>
            <person name="Lane C."/>
        </authorList>
    </citation>
    <scope>NUCLEOTIDE SEQUENCE [LARGE SCALE GENOMIC DNA]</scope>
    <source>
        <strain evidence="1 2">2016D-0084</strain>
    </source>
</reference>
<dbReference type="Pfam" id="PF07598">
    <property type="entry name" value="DUF1561"/>
    <property type="match status" value="1"/>
</dbReference>